<feature type="binding site" evidence="7">
    <location>
        <position position="140"/>
    </location>
    <ligand>
        <name>substrate</name>
    </ligand>
</feature>
<dbReference type="GO" id="GO:0005737">
    <property type="term" value="C:cytoplasm"/>
    <property type="evidence" value="ECO:0007669"/>
    <property type="project" value="UniProtKB-SubCell"/>
</dbReference>
<comment type="miscellaneous">
    <text evidence="7">The active site is located at the dimer interface.</text>
</comment>
<comment type="subunit">
    <text evidence="7">Homodimer.</text>
</comment>
<keyword evidence="9" id="KW-1185">Reference proteome</keyword>
<dbReference type="NCBIfam" id="TIGR00557">
    <property type="entry name" value="pdxA"/>
    <property type="match status" value="1"/>
</dbReference>
<comment type="catalytic activity">
    <reaction evidence="7">
        <text>4-(phosphooxy)-L-threonine + NAD(+) = 3-amino-2-oxopropyl phosphate + CO2 + NADH</text>
        <dbReference type="Rhea" id="RHEA:32275"/>
        <dbReference type="ChEBI" id="CHEBI:16526"/>
        <dbReference type="ChEBI" id="CHEBI:57279"/>
        <dbReference type="ChEBI" id="CHEBI:57540"/>
        <dbReference type="ChEBI" id="CHEBI:57945"/>
        <dbReference type="ChEBI" id="CHEBI:58452"/>
        <dbReference type="EC" id="1.1.1.262"/>
    </reaction>
</comment>
<keyword evidence="7" id="KW-0170">Cobalt</keyword>
<dbReference type="HAMAP" id="MF_00536">
    <property type="entry name" value="PdxA"/>
    <property type="match status" value="1"/>
</dbReference>
<evidence type="ECO:0000256" key="6">
    <source>
        <dbReference type="ARBA" id="ARBA00023096"/>
    </source>
</evidence>
<accession>A0A1W6ZZF1</accession>
<feature type="binding site" evidence="7">
    <location>
        <position position="220"/>
    </location>
    <ligand>
        <name>a divalent metal cation</name>
        <dbReference type="ChEBI" id="CHEBI:60240"/>
        <note>ligand shared between dimeric partners</note>
    </ligand>
</feature>
<proteinExistence type="inferred from homology"/>
<dbReference type="UniPathway" id="UPA00244">
    <property type="reaction ID" value="UER00312"/>
</dbReference>
<evidence type="ECO:0000256" key="1">
    <source>
        <dbReference type="ARBA" id="ARBA00022490"/>
    </source>
</evidence>
<dbReference type="GO" id="GO:0008270">
    <property type="term" value="F:zinc ion binding"/>
    <property type="evidence" value="ECO:0007669"/>
    <property type="project" value="UniProtKB-UniRule"/>
</dbReference>
<dbReference type="Proteomes" id="UP000194137">
    <property type="component" value="Chromosome"/>
</dbReference>
<sequence>MLAQPQRPLALTIGEPAGIGSDITLAAWQQRTETNLSAFYVIADPDHLAARATQLGLTIPIQIVTPEQASTAFHTALPVVPIEERATAQPGHPDDSSADVAIASIRRAVRDVIDRRASAIVTNPISKVVLYRRGFTDPGHTEYLARLAHEMLGVDAMPVMMLWCKTLAVIPVTIHVPLSTVPQLLNTELIVKTGRIVVRELTERFGIRTPRLAVTGLNPHAGENGTIGDEEATIIRPAIEQLGALGIAVRGPLPADTLFHPAARRSYDAALCMYHDQALIPIKTIAFDDAVNVTLGLPFVRTSPDHGTAFDIAGKGGANPASLIASLRLAARMAERERAPAPAP</sequence>
<evidence type="ECO:0000256" key="3">
    <source>
        <dbReference type="ARBA" id="ARBA00022857"/>
    </source>
</evidence>
<evidence type="ECO:0000313" key="8">
    <source>
        <dbReference type="EMBL" id="ARQ02135.1"/>
    </source>
</evidence>
<organism evidence="8 9">
    <name type="scientific">Pseudorhodoplanes sinuspersici</name>
    <dbReference type="NCBI Taxonomy" id="1235591"/>
    <lineage>
        <taxon>Bacteria</taxon>
        <taxon>Pseudomonadati</taxon>
        <taxon>Pseudomonadota</taxon>
        <taxon>Alphaproteobacteria</taxon>
        <taxon>Hyphomicrobiales</taxon>
        <taxon>Pseudorhodoplanes</taxon>
    </lineage>
</organism>
<dbReference type="GO" id="GO:0008615">
    <property type="term" value="P:pyridoxine biosynthetic process"/>
    <property type="evidence" value="ECO:0007669"/>
    <property type="project" value="UniProtKB-UniRule"/>
</dbReference>
<dbReference type="SUPFAM" id="SSF53659">
    <property type="entry name" value="Isocitrate/Isopropylmalate dehydrogenase-like"/>
    <property type="match status" value="1"/>
</dbReference>
<evidence type="ECO:0000256" key="4">
    <source>
        <dbReference type="ARBA" id="ARBA00023002"/>
    </source>
</evidence>
<dbReference type="EMBL" id="CP021112">
    <property type="protein sequence ID" value="ARQ02135.1"/>
    <property type="molecule type" value="Genomic_DNA"/>
</dbReference>
<evidence type="ECO:0000313" key="9">
    <source>
        <dbReference type="Proteomes" id="UP000194137"/>
    </source>
</evidence>
<feature type="binding site" evidence="7">
    <location>
        <position position="141"/>
    </location>
    <ligand>
        <name>substrate</name>
    </ligand>
</feature>
<feature type="binding site" evidence="7">
    <location>
        <position position="175"/>
    </location>
    <ligand>
        <name>a divalent metal cation</name>
        <dbReference type="ChEBI" id="CHEBI:60240"/>
        <note>ligand shared between dimeric partners</note>
    </ligand>
</feature>
<dbReference type="GO" id="GO:0051287">
    <property type="term" value="F:NAD binding"/>
    <property type="evidence" value="ECO:0007669"/>
    <property type="project" value="InterPro"/>
</dbReference>
<keyword evidence="3 7" id="KW-0521">NADP</keyword>
<dbReference type="NCBIfam" id="NF003699">
    <property type="entry name" value="PRK05312.1"/>
    <property type="match status" value="1"/>
</dbReference>
<evidence type="ECO:0000256" key="5">
    <source>
        <dbReference type="ARBA" id="ARBA00023027"/>
    </source>
</evidence>
<dbReference type="GO" id="GO:0050570">
    <property type="term" value="F:4-hydroxythreonine-4-phosphate dehydrogenase activity"/>
    <property type="evidence" value="ECO:0007669"/>
    <property type="project" value="UniProtKB-UniRule"/>
</dbReference>
<dbReference type="GO" id="GO:0050897">
    <property type="term" value="F:cobalt ion binding"/>
    <property type="evidence" value="ECO:0007669"/>
    <property type="project" value="UniProtKB-UniRule"/>
</dbReference>
<dbReference type="GO" id="GO:0042823">
    <property type="term" value="P:pyridoxal phosphate biosynthetic process"/>
    <property type="evidence" value="ECO:0007669"/>
    <property type="project" value="UniProtKB-UniRule"/>
</dbReference>
<feature type="binding site" evidence="7">
    <location>
        <position position="301"/>
    </location>
    <ligand>
        <name>substrate</name>
    </ligand>
</feature>
<comment type="cofactor">
    <cofactor evidence="7">
        <name>Zn(2+)</name>
        <dbReference type="ChEBI" id="CHEBI:29105"/>
    </cofactor>
    <cofactor evidence="7">
        <name>Mg(2+)</name>
        <dbReference type="ChEBI" id="CHEBI:18420"/>
    </cofactor>
    <cofactor evidence="7">
        <name>Co(2+)</name>
        <dbReference type="ChEBI" id="CHEBI:48828"/>
    </cofactor>
    <text evidence="7">Binds 1 divalent metal cation per subunit. Can use ions such as Zn(2+), Mg(2+) or Co(2+).</text>
</comment>
<name>A0A1W6ZZF1_9HYPH</name>
<dbReference type="EC" id="1.1.1.262" evidence="7"/>
<dbReference type="STRING" id="1235591.CAK95_25820"/>
<gene>
    <name evidence="7" type="primary">pdxA</name>
    <name evidence="8" type="ORF">CAK95_25820</name>
</gene>
<dbReference type="AlphaFoldDB" id="A0A1W6ZZF1"/>
<dbReference type="Pfam" id="PF04166">
    <property type="entry name" value="PdxA"/>
    <property type="match status" value="1"/>
</dbReference>
<dbReference type="InterPro" id="IPR005255">
    <property type="entry name" value="PdxA_fam"/>
</dbReference>
<dbReference type="InterPro" id="IPR037510">
    <property type="entry name" value="PdxA"/>
</dbReference>
<feature type="binding site" evidence="7">
    <location>
        <position position="275"/>
    </location>
    <ligand>
        <name>a divalent metal cation</name>
        <dbReference type="ChEBI" id="CHEBI:60240"/>
        <note>ligand shared between dimeric partners</note>
    </ligand>
</feature>
<keyword evidence="5 7" id="KW-0520">NAD</keyword>
<keyword evidence="4 7" id="KW-0560">Oxidoreductase</keyword>
<feature type="binding site" evidence="7">
    <location>
        <position position="292"/>
    </location>
    <ligand>
        <name>substrate</name>
    </ligand>
</feature>
<dbReference type="RefSeq" id="WP_086090553.1">
    <property type="nucleotide sequence ID" value="NZ_CP021112.1"/>
</dbReference>
<comment type="similarity">
    <text evidence="7">Belongs to the PdxA family.</text>
</comment>
<feature type="binding site" evidence="7">
    <location>
        <position position="283"/>
    </location>
    <ligand>
        <name>substrate</name>
    </ligand>
</feature>
<comment type="function">
    <text evidence="7">Catalyzes the NAD(P)-dependent oxidation of 4-(phosphooxy)-L-threonine (HTP) into 2-amino-3-oxo-4-(phosphooxy)butyric acid which spontaneously decarboxylates to form 3-amino-2-oxopropyl phosphate (AHAP).</text>
</comment>
<keyword evidence="7" id="KW-0862">Zinc</keyword>
<reference evidence="8 9" key="1">
    <citation type="submission" date="2017-05" db="EMBL/GenBank/DDBJ databases">
        <title>Full genome sequence of Pseudorhodoplanes sinuspersici.</title>
        <authorList>
            <person name="Dastgheib S.M.M."/>
            <person name="Shavandi M."/>
            <person name="Tirandaz H."/>
        </authorList>
    </citation>
    <scope>NUCLEOTIDE SEQUENCE [LARGE SCALE GENOMIC DNA]</scope>
    <source>
        <strain evidence="8 9">RIPI110</strain>
    </source>
</reference>
<keyword evidence="7" id="KW-0460">Magnesium</keyword>
<evidence type="ECO:0000256" key="7">
    <source>
        <dbReference type="HAMAP-Rule" id="MF_00536"/>
    </source>
</evidence>
<keyword evidence="6 7" id="KW-0664">Pyridoxine biosynthesis</keyword>
<protein>
    <recommendedName>
        <fullName evidence="7">4-hydroxythreonine-4-phosphate dehydrogenase</fullName>
        <ecNumber evidence="7">1.1.1.262</ecNumber>
    </recommendedName>
    <alternativeName>
        <fullName evidence="7">4-(phosphohydroxy)-L-threonine dehydrogenase</fullName>
    </alternativeName>
</protein>
<dbReference type="KEGG" id="psin:CAK95_25820"/>
<dbReference type="Gene3D" id="3.40.718.10">
    <property type="entry name" value="Isopropylmalate Dehydrogenase"/>
    <property type="match status" value="1"/>
</dbReference>
<dbReference type="PANTHER" id="PTHR30004">
    <property type="entry name" value="4-HYDROXYTHREONINE-4-PHOSPHATE DEHYDROGENASE"/>
    <property type="match status" value="1"/>
</dbReference>
<keyword evidence="2 7" id="KW-0479">Metal-binding</keyword>
<comment type="pathway">
    <text evidence="7">Cofactor biosynthesis; pyridoxine 5'-phosphate biosynthesis; pyridoxine 5'-phosphate from D-erythrose 4-phosphate: step 4/5.</text>
</comment>
<dbReference type="PANTHER" id="PTHR30004:SF6">
    <property type="entry name" value="D-THREONATE 4-PHOSPHATE DEHYDROGENASE"/>
    <property type="match status" value="1"/>
</dbReference>
<evidence type="ECO:0000256" key="2">
    <source>
        <dbReference type="ARBA" id="ARBA00022723"/>
    </source>
</evidence>
<dbReference type="OrthoDB" id="9801783at2"/>
<comment type="subcellular location">
    <subcellularLocation>
        <location evidence="7">Cytoplasm</location>
    </subcellularLocation>
</comment>
<dbReference type="GO" id="GO:0000287">
    <property type="term" value="F:magnesium ion binding"/>
    <property type="evidence" value="ECO:0007669"/>
    <property type="project" value="UniProtKB-UniRule"/>
</dbReference>
<keyword evidence="1 7" id="KW-0963">Cytoplasm</keyword>